<dbReference type="EMBL" id="PDND01000022">
    <property type="protein sequence ID" value="PGH35440.1"/>
    <property type="molecule type" value="Genomic_DNA"/>
</dbReference>
<keyword evidence="2" id="KW-1185">Reference proteome</keyword>
<protein>
    <submittedName>
        <fullName evidence="1">Uncharacterized protein</fullName>
    </submittedName>
</protein>
<comment type="caution">
    <text evidence="1">The sequence shown here is derived from an EMBL/GenBank/DDBJ whole genome shotgun (WGS) entry which is preliminary data.</text>
</comment>
<proteinExistence type="predicted"/>
<evidence type="ECO:0000313" key="1">
    <source>
        <dbReference type="EMBL" id="PGH35440.1"/>
    </source>
</evidence>
<dbReference type="Proteomes" id="UP000226031">
    <property type="component" value="Unassembled WGS sequence"/>
</dbReference>
<accession>A0A2B7ZQ72</accession>
<sequence length="143" mass="15586">MELALTDTVTTCDRGVLLGIAVSLHPLEGPQFQTRDQPRKLSRLWGKDELSATTIGGDVITGGSISGVSAPLPHISETWREENGTQAPKRRKASYKVELKLEAVIFRMGHAISPSSEQETLGCRFSEDFCGCEALVPSMQEVQ</sequence>
<organism evidence="1 2">
    <name type="scientific">[Emmonsia] crescens</name>
    <dbReference type="NCBI Taxonomy" id="73230"/>
    <lineage>
        <taxon>Eukaryota</taxon>
        <taxon>Fungi</taxon>
        <taxon>Dikarya</taxon>
        <taxon>Ascomycota</taxon>
        <taxon>Pezizomycotina</taxon>
        <taxon>Eurotiomycetes</taxon>
        <taxon>Eurotiomycetidae</taxon>
        <taxon>Onygenales</taxon>
        <taxon>Ajellomycetaceae</taxon>
        <taxon>Emergomyces</taxon>
    </lineage>
</organism>
<name>A0A2B7ZQ72_9EURO</name>
<reference evidence="1 2" key="1">
    <citation type="submission" date="2017-10" db="EMBL/GenBank/DDBJ databases">
        <title>Comparative genomics in systemic dimorphic fungi from Ajellomycetaceae.</title>
        <authorList>
            <person name="Munoz J.F."/>
            <person name="Mcewen J.G."/>
            <person name="Clay O.K."/>
            <person name="Cuomo C.A."/>
        </authorList>
    </citation>
    <scope>NUCLEOTIDE SEQUENCE [LARGE SCALE GENOMIC DNA]</scope>
    <source>
        <strain evidence="1 2">UAMH4076</strain>
    </source>
</reference>
<dbReference type="AlphaFoldDB" id="A0A2B7ZQ72"/>
<evidence type="ECO:0000313" key="2">
    <source>
        <dbReference type="Proteomes" id="UP000226031"/>
    </source>
</evidence>
<gene>
    <name evidence="1" type="ORF">GX50_01778</name>
</gene>